<comment type="caution">
    <text evidence="1">The sequence shown here is derived from an EMBL/GenBank/DDBJ whole genome shotgun (WGS) entry which is preliminary data.</text>
</comment>
<proteinExistence type="predicted"/>
<dbReference type="AlphaFoldDB" id="A0A158L1Y1"/>
<protein>
    <submittedName>
        <fullName evidence="1">Uncharacterized protein</fullName>
    </submittedName>
</protein>
<name>A0A158L1Y1_9BURK</name>
<reference evidence="1" key="1">
    <citation type="submission" date="2016-01" db="EMBL/GenBank/DDBJ databases">
        <authorList>
            <person name="Peeters C."/>
        </authorList>
    </citation>
    <scope>NUCLEOTIDE SEQUENCE [LARGE SCALE GENOMIC DNA]</scope>
    <source>
        <strain evidence="1">LMG 22940</strain>
    </source>
</reference>
<organism evidence="1 2">
    <name type="scientific">Caballeronia choica</name>
    <dbReference type="NCBI Taxonomy" id="326476"/>
    <lineage>
        <taxon>Bacteria</taxon>
        <taxon>Pseudomonadati</taxon>
        <taxon>Pseudomonadota</taxon>
        <taxon>Betaproteobacteria</taxon>
        <taxon>Burkholderiales</taxon>
        <taxon>Burkholderiaceae</taxon>
        <taxon>Caballeronia</taxon>
    </lineage>
</organism>
<keyword evidence="2" id="KW-1185">Reference proteome</keyword>
<dbReference type="Proteomes" id="UP000054770">
    <property type="component" value="Unassembled WGS sequence"/>
</dbReference>
<sequence length="184" mass="21247">MRRRRRHALRWLRAGEPAERRVHRLQGVAHIVEAHVRRALSIRDRAHRLEPAARLRERHAHEPASAFHCAPVQRDHRAKRGEIAGRVIERLAWQVARLRLAGRASLGPGDPARRLHEAVEAASRRPRTFMAVCRNRHVHDAGPDPRRVAGTEAARRQRLWPIRLQEDIGVLQKRLERFAAARLA</sequence>
<evidence type="ECO:0000313" key="2">
    <source>
        <dbReference type="Proteomes" id="UP000054770"/>
    </source>
</evidence>
<accession>A0A158L1Y1</accession>
<evidence type="ECO:0000313" key="1">
    <source>
        <dbReference type="EMBL" id="SAL87397.1"/>
    </source>
</evidence>
<dbReference type="EMBL" id="FCON02000286">
    <property type="protein sequence ID" value="SAL87397.1"/>
    <property type="molecule type" value="Genomic_DNA"/>
</dbReference>
<gene>
    <name evidence="1" type="ORF">AWB68_08388</name>
</gene>